<organism evidence="2 3">
    <name type="scientific">Akanthomyces lecanii RCEF 1005</name>
    <dbReference type="NCBI Taxonomy" id="1081108"/>
    <lineage>
        <taxon>Eukaryota</taxon>
        <taxon>Fungi</taxon>
        <taxon>Dikarya</taxon>
        <taxon>Ascomycota</taxon>
        <taxon>Pezizomycotina</taxon>
        <taxon>Sordariomycetes</taxon>
        <taxon>Hypocreomycetidae</taxon>
        <taxon>Hypocreales</taxon>
        <taxon>Cordycipitaceae</taxon>
        <taxon>Akanthomyces</taxon>
        <taxon>Cordyceps confragosa</taxon>
    </lineage>
</organism>
<feature type="domain" description="Cyanovirin-N" evidence="1">
    <location>
        <begin position="42"/>
        <end position="126"/>
    </location>
</feature>
<dbReference type="Pfam" id="PF08881">
    <property type="entry name" value="CVNH"/>
    <property type="match status" value="1"/>
</dbReference>
<keyword evidence="3" id="KW-1185">Reference proteome</keyword>
<dbReference type="OrthoDB" id="4672515at2759"/>
<gene>
    <name evidence="2" type="ORF">LEL_07633</name>
</gene>
<dbReference type="Gene3D" id="2.30.60.10">
    <property type="entry name" value="Cyanovirin-N"/>
    <property type="match status" value="1"/>
</dbReference>
<dbReference type="InterPro" id="IPR011058">
    <property type="entry name" value="Cyanovirin-N"/>
</dbReference>
<evidence type="ECO:0000313" key="2">
    <source>
        <dbReference type="EMBL" id="OAA75645.1"/>
    </source>
</evidence>
<sequence length="130" mass="13653">MLAAAAAAATIKRAGCSGFAGTCGRAYAHNGTSGRPDADMTVYATYCFDEAGERNYNPMVRIDDCLSNTFGQLTSGTGFANSCHDFGIDPIGTPNFFHATCADGSGHDKQTQIDLNDVLCNLDGKLSCRP</sequence>
<dbReference type="AlphaFoldDB" id="A0A168FUR3"/>
<name>A0A168FUR3_CORDF</name>
<protein>
    <submittedName>
        <fullName evidence="2">Cyanovirin-N</fullName>
    </submittedName>
</protein>
<dbReference type="SUPFAM" id="SSF51322">
    <property type="entry name" value="Cyanovirin-N"/>
    <property type="match status" value="1"/>
</dbReference>
<evidence type="ECO:0000259" key="1">
    <source>
        <dbReference type="Pfam" id="PF08881"/>
    </source>
</evidence>
<proteinExistence type="predicted"/>
<dbReference type="InterPro" id="IPR036673">
    <property type="entry name" value="Cyanovirin-N_sf"/>
</dbReference>
<dbReference type="EMBL" id="AZHF01000005">
    <property type="protein sequence ID" value="OAA75645.1"/>
    <property type="molecule type" value="Genomic_DNA"/>
</dbReference>
<reference evidence="2 3" key="1">
    <citation type="journal article" date="2016" name="Genome Biol. Evol.">
        <title>Divergent and convergent evolution of fungal pathogenicity.</title>
        <authorList>
            <person name="Shang Y."/>
            <person name="Xiao G."/>
            <person name="Zheng P."/>
            <person name="Cen K."/>
            <person name="Zhan S."/>
            <person name="Wang C."/>
        </authorList>
    </citation>
    <scope>NUCLEOTIDE SEQUENCE [LARGE SCALE GENOMIC DNA]</scope>
    <source>
        <strain evidence="2 3">RCEF 1005</strain>
    </source>
</reference>
<dbReference type="Proteomes" id="UP000076881">
    <property type="component" value="Unassembled WGS sequence"/>
</dbReference>
<evidence type="ECO:0000313" key="3">
    <source>
        <dbReference type="Proteomes" id="UP000076881"/>
    </source>
</evidence>
<accession>A0A168FUR3</accession>
<comment type="caution">
    <text evidence="2">The sequence shown here is derived from an EMBL/GenBank/DDBJ whole genome shotgun (WGS) entry which is preliminary data.</text>
</comment>